<name>A0ABV0B8G4_9SPHN</name>
<dbReference type="PANTHER" id="PTHR35585">
    <property type="entry name" value="HHE DOMAIN PROTEIN (AFU_ORTHOLOGUE AFUA_4G00730)"/>
    <property type="match status" value="1"/>
</dbReference>
<sequence length="207" mass="22574">MTTATETRDKNGRFTGSKKDGSETGNGSRGLGALAGAVAGGAALGVLAMLGRKAIVQAPSALAGDWVDALVLEHKAVMKLFDAMEATDENATTRRSVLLAQMKHALMKHAIEEENVIYPALRDAGKQAEADELNKEHGYVKQYLYELENMPNASPEWLQTVRKFRADIEAHVKEEETDLFPMLRATLSEEKNKALTLAMNKEGFKVA</sequence>
<dbReference type="RefSeq" id="WP_346245700.1">
    <property type="nucleotide sequence ID" value="NZ_JBDIZK010000003.1"/>
</dbReference>
<evidence type="ECO:0000313" key="4">
    <source>
        <dbReference type="EMBL" id="MEN3746697.1"/>
    </source>
</evidence>
<feature type="transmembrane region" description="Helical" evidence="2">
    <location>
        <begin position="31"/>
        <end position="50"/>
    </location>
</feature>
<feature type="compositionally biased region" description="Basic and acidic residues" evidence="1">
    <location>
        <begin position="1"/>
        <end position="22"/>
    </location>
</feature>
<evidence type="ECO:0000256" key="2">
    <source>
        <dbReference type="SAM" id="Phobius"/>
    </source>
</evidence>
<gene>
    <name evidence="4" type="ORF">TPR58_05925</name>
</gene>
<dbReference type="PANTHER" id="PTHR35585:SF1">
    <property type="entry name" value="HHE DOMAIN PROTEIN (AFU_ORTHOLOGUE AFUA_4G00730)"/>
    <property type="match status" value="1"/>
</dbReference>
<dbReference type="CDD" id="cd12108">
    <property type="entry name" value="Hr-like"/>
    <property type="match status" value="1"/>
</dbReference>
<comment type="caution">
    <text evidence="4">The sequence shown here is derived from an EMBL/GenBank/DDBJ whole genome shotgun (WGS) entry which is preliminary data.</text>
</comment>
<dbReference type="Proteomes" id="UP001427805">
    <property type="component" value="Unassembled WGS sequence"/>
</dbReference>
<keyword evidence="2" id="KW-1133">Transmembrane helix</keyword>
<accession>A0ABV0B8G4</accession>
<feature type="domain" description="Hemerythrin-like" evidence="3">
    <location>
        <begin position="67"/>
        <end position="183"/>
    </location>
</feature>
<evidence type="ECO:0000313" key="5">
    <source>
        <dbReference type="Proteomes" id="UP001427805"/>
    </source>
</evidence>
<evidence type="ECO:0000256" key="1">
    <source>
        <dbReference type="SAM" id="MobiDB-lite"/>
    </source>
</evidence>
<keyword evidence="2" id="KW-0472">Membrane</keyword>
<reference evidence="4 5" key="1">
    <citation type="submission" date="2024-05" db="EMBL/GenBank/DDBJ databases">
        <title>Sphingomonas sp. HF-S3 16S ribosomal RNA gene Genome sequencing and assembly.</title>
        <authorList>
            <person name="Lee H."/>
        </authorList>
    </citation>
    <scope>NUCLEOTIDE SEQUENCE [LARGE SCALE GENOMIC DNA]</scope>
    <source>
        <strain evidence="4 5">HF-S3</strain>
    </source>
</reference>
<proteinExistence type="predicted"/>
<feature type="region of interest" description="Disordered" evidence="1">
    <location>
        <begin position="1"/>
        <end position="26"/>
    </location>
</feature>
<keyword evidence="5" id="KW-1185">Reference proteome</keyword>
<dbReference type="InterPro" id="IPR012312">
    <property type="entry name" value="Hemerythrin-like"/>
</dbReference>
<protein>
    <submittedName>
        <fullName evidence="4">Hemerythrin domain-containing protein</fullName>
    </submittedName>
</protein>
<organism evidence="4 5">
    <name type="scientific">Sphingomonas rustica</name>
    <dbReference type="NCBI Taxonomy" id="3103142"/>
    <lineage>
        <taxon>Bacteria</taxon>
        <taxon>Pseudomonadati</taxon>
        <taxon>Pseudomonadota</taxon>
        <taxon>Alphaproteobacteria</taxon>
        <taxon>Sphingomonadales</taxon>
        <taxon>Sphingomonadaceae</taxon>
        <taxon>Sphingomonas</taxon>
    </lineage>
</organism>
<evidence type="ECO:0000259" key="3">
    <source>
        <dbReference type="Pfam" id="PF01814"/>
    </source>
</evidence>
<dbReference type="Pfam" id="PF01814">
    <property type="entry name" value="Hemerythrin"/>
    <property type="match status" value="1"/>
</dbReference>
<dbReference type="Gene3D" id="1.20.120.520">
    <property type="entry name" value="nmb1532 protein domain like"/>
    <property type="match status" value="1"/>
</dbReference>
<keyword evidence="2" id="KW-0812">Transmembrane</keyword>
<dbReference type="EMBL" id="JBDIZK010000003">
    <property type="protein sequence ID" value="MEN3746697.1"/>
    <property type="molecule type" value="Genomic_DNA"/>
</dbReference>